<dbReference type="PATRIC" id="fig|1461693.3.peg.297"/>
<protein>
    <recommendedName>
        <fullName evidence="3">Transmembrane protein</fullName>
    </recommendedName>
</protein>
<dbReference type="InterPro" id="IPR011990">
    <property type="entry name" value="TPR-like_helical_dom_sf"/>
</dbReference>
<name>A0A058ZP55_9RHOB</name>
<evidence type="ECO:0000313" key="1">
    <source>
        <dbReference type="EMBL" id="KCV83379.1"/>
    </source>
</evidence>
<organism evidence="1 2">
    <name type="scientific">Actibacterium atlanticum</name>
    <dbReference type="NCBI Taxonomy" id="1461693"/>
    <lineage>
        <taxon>Bacteria</taxon>
        <taxon>Pseudomonadati</taxon>
        <taxon>Pseudomonadota</taxon>
        <taxon>Alphaproteobacteria</taxon>
        <taxon>Rhodobacterales</taxon>
        <taxon>Roseobacteraceae</taxon>
        <taxon>Actibacterium</taxon>
    </lineage>
</organism>
<dbReference type="eggNOG" id="COG3803">
    <property type="taxonomic scope" value="Bacteria"/>
</dbReference>
<dbReference type="EMBL" id="AQQY01000001">
    <property type="protein sequence ID" value="KCV83379.1"/>
    <property type="molecule type" value="Genomic_DNA"/>
</dbReference>
<dbReference type="Pfam" id="PF06041">
    <property type="entry name" value="DUF924"/>
    <property type="match status" value="1"/>
</dbReference>
<dbReference type="RefSeq" id="WP_035247056.1">
    <property type="nucleotide sequence ID" value="NZ_AQQY01000001.1"/>
</dbReference>
<evidence type="ECO:0008006" key="3">
    <source>
        <dbReference type="Google" id="ProtNLM"/>
    </source>
</evidence>
<reference evidence="1 2" key="1">
    <citation type="submission" date="2013-04" db="EMBL/GenBank/DDBJ databases">
        <title>Shimia sp. 22II-S11-Z10 Genome Sequencing.</title>
        <authorList>
            <person name="Lai Q."/>
            <person name="Li G."/>
            <person name="Shao Z."/>
        </authorList>
    </citation>
    <scope>NUCLEOTIDE SEQUENCE [LARGE SCALE GENOMIC DNA]</scope>
    <source>
        <strain evidence="2">22II-S11-Z10</strain>
    </source>
</reference>
<dbReference type="Gene3D" id="1.20.58.320">
    <property type="entry name" value="TPR-like"/>
    <property type="match status" value="1"/>
</dbReference>
<comment type="caution">
    <text evidence="1">The sequence shown here is derived from an EMBL/GenBank/DDBJ whole genome shotgun (WGS) entry which is preliminary data.</text>
</comment>
<sequence length="193" mass="22374">MSVIDEVIEFWLSEVGPKGWYISTEALDQKIRDTYMDLWTQALNGGLHEWTSDPRGALAYLLVTDQFPRNMFREDPRAFATDPRARAVAKHAVDVGFDMKIDEPERQFFYLPLMHSECLTDQDRCVRLILTRMPKEGASNLLHARAHRRVIRRFGRFPYRNNALARCSSEDEKNFLEQSGYGGIVEELKSESD</sequence>
<evidence type="ECO:0000313" key="2">
    <source>
        <dbReference type="Proteomes" id="UP000024836"/>
    </source>
</evidence>
<accession>A0A058ZP55</accession>
<dbReference type="InterPro" id="IPR010323">
    <property type="entry name" value="DUF924"/>
</dbReference>
<proteinExistence type="predicted"/>
<gene>
    <name evidence="1" type="ORF">ATO10_01420</name>
</gene>
<dbReference type="SUPFAM" id="SSF48452">
    <property type="entry name" value="TPR-like"/>
    <property type="match status" value="1"/>
</dbReference>
<dbReference type="Proteomes" id="UP000024836">
    <property type="component" value="Unassembled WGS sequence"/>
</dbReference>
<keyword evidence="2" id="KW-1185">Reference proteome</keyword>
<dbReference type="Gene3D" id="1.25.40.10">
    <property type="entry name" value="Tetratricopeptide repeat domain"/>
    <property type="match status" value="1"/>
</dbReference>
<dbReference type="OrthoDB" id="7593450at2"/>
<dbReference type="AlphaFoldDB" id="A0A058ZP55"/>
<dbReference type="STRING" id="1461693.ATO10_01420"/>